<dbReference type="EMBL" id="JBHSGK010000007">
    <property type="protein sequence ID" value="MFC4736570.1"/>
    <property type="molecule type" value="Genomic_DNA"/>
</dbReference>
<evidence type="ECO:0000313" key="2">
    <source>
        <dbReference type="EMBL" id="MFC4736570.1"/>
    </source>
</evidence>
<comment type="caution">
    <text evidence="2">The sequence shown here is derived from an EMBL/GenBank/DDBJ whole genome shotgun (WGS) entry which is preliminary data.</text>
</comment>
<reference evidence="3" key="1">
    <citation type="journal article" date="2019" name="Int. J. Syst. Evol. Microbiol.">
        <title>The Global Catalogue of Microorganisms (GCM) 10K type strain sequencing project: providing services to taxonomists for standard genome sequencing and annotation.</title>
        <authorList>
            <consortium name="The Broad Institute Genomics Platform"/>
            <consortium name="The Broad Institute Genome Sequencing Center for Infectious Disease"/>
            <person name="Wu L."/>
            <person name="Ma J."/>
        </authorList>
    </citation>
    <scope>NUCLEOTIDE SEQUENCE [LARGE SCALE GENOMIC DNA]</scope>
    <source>
        <strain evidence="3">JCM 12165</strain>
    </source>
</reference>
<feature type="transmembrane region" description="Helical" evidence="1">
    <location>
        <begin position="140"/>
        <end position="165"/>
    </location>
</feature>
<dbReference type="Proteomes" id="UP001595896">
    <property type="component" value="Unassembled WGS sequence"/>
</dbReference>
<protein>
    <submittedName>
        <fullName evidence="2">DUF2812 domain-containing protein</fullName>
    </submittedName>
</protein>
<keyword evidence="1" id="KW-1133">Transmembrane helix</keyword>
<sequence length="176" mass="20509">MKHKYVMNRGLAFSEEKDLRKLSDLAAAGWKFEGFAMFGFFYRLRQAEPEAVQYSIHHEQQPDSSYWTLFAESGWRHVVSTGDMHVFEAAPEAVPMYTDVSTIHENYLSLQQQFGRWSLWTLLPLILLMVLTNVTQSVWLTPILTVLLIMSVTAFVFSFMPYLAYLRKTKKLSREL</sequence>
<evidence type="ECO:0000256" key="1">
    <source>
        <dbReference type="SAM" id="Phobius"/>
    </source>
</evidence>
<keyword evidence="3" id="KW-1185">Reference proteome</keyword>
<proteinExistence type="predicted"/>
<accession>A0ABV9NV58</accession>
<gene>
    <name evidence="2" type="ORF">ACFO4L_08260</name>
</gene>
<organism evidence="2 3">
    <name type="scientific">Bacillus daqingensis</name>
    <dbReference type="NCBI Taxonomy" id="872396"/>
    <lineage>
        <taxon>Bacteria</taxon>
        <taxon>Bacillati</taxon>
        <taxon>Bacillota</taxon>
        <taxon>Bacilli</taxon>
        <taxon>Bacillales</taxon>
        <taxon>Bacillaceae</taxon>
        <taxon>Bacillus</taxon>
    </lineage>
</organism>
<name>A0ABV9NV58_9BACI</name>
<dbReference type="RefSeq" id="WP_377909207.1">
    <property type="nucleotide sequence ID" value="NZ_JBHSGK010000007.1"/>
</dbReference>
<dbReference type="InterPro" id="IPR021359">
    <property type="entry name" value="DUF2812"/>
</dbReference>
<dbReference type="Pfam" id="PF11193">
    <property type="entry name" value="DUF2812"/>
    <property type="match status" value="1"/>
</dbReference>
<feature type="transmembrane region" description="Helical" evidence="1">
    <location>
        <begin position="117"/>
        <end position="134"/>
    </location>
</feature>
<keyword evidence="1" id="KW-0812">Transmembrane</keyword>
<keyword evidence="1" id="KW-0472">Membrane</keyword>
<evidence type="ECO:0000313" key="3">
    <source>
        <dbReference type="Proteomes" id="UP001595896"/>
    </source>
</evidence>